<proteinExistence type="predicted"/>
<comment type="caution">
    <text evidence="2">The sequence shown here is derived from an EMBL/GenBank/DDBJ whole genome shotgun (WGS) entry which is preliminary data.</text>
</comment>
<organism evidence="2 3">
    <name type="scientific">Nocardiopsis coralli</name>
    <dbReference type="NCBI Taxonomy" id="2772213"/>
    <lineage>
        <taxon>Bacteria</taxon>
        <taxon>Bacillati</taxon>
        <taxon>Actinomycetota</taxon>
        <taxon>Actinomycetes</taxon>
        <taxon>Streptosporangiales</taxon>
        <taxon>Nocardiopsidaceae</taxon>
        <taxon>Nocardiopsis</taxon>
    </lineage>
</organism>
<reference evidence="2 3" key="1">
    <citation type="submission" date="2020-09" db="EMBL/GenBank/DDBJ databases">
        <title>Diversity and distribution of actinomycetes associated with coral in the coast of Hainan.</title>
        <authorList>
            <person name="Li F."/>
        </authorList>
    </citation>
    <scope>NUCLEOTIDE SEQUENCE [LARGE SCALE GENOMIC DNA]</scope>
    <source>
        <strain evidence="2 3">HNM0947</strain>
    </source>
</reference>
<dbReference type="InterPro" id="IPR011990">
    <property type="entry name" value="TPR-like_helical_dom_sf"/>
</dbReference>
<feature type="domain" description="CHAT" evidence="1">
    <location>
        <begin position="427"/>
        <end position="628"/>
    </location>
</feature>
<evidence type="ECO:0000259" key="1">
    <source>
        <dbReference type="Pfam" id="PF12770"/>
    </source>
</evidence>
<name>A0ABR9P433_9ACTN</name>
<dbReference type="Proteomes" id="UP000806528">
    <property type="component" value="Unassembled WGS sequence"/>
</dbReference>
<keyword evidence="3" id="KW-1185">Reference proteome</keyword>
<dbReference type="InterPro" id="IPR024983">
    <property type="entry name" value="CHAT_dom"/>
</dbReference>
<dbReference type="RefSeq" id="WP_193121233.1">
    <property type="nucleotide sequence ID" value="NZ_JADBGI010000005.1"/>
</dbReference>
<gene>
    <name evidence="2" type="ORF">IDM40_07750</name>
</gene>
<evidence type="ECO:0000313" key="3">
    <source>
        <dbReference type="Proteomes" id="UP000806528"/>
    </source>
</evidence>
<accession>A0ABR9P433</accession>
<sequence length="642" mass="68138">MVTRSPAPAHAAALISGHTLLRQVSEGVRLAQDGRFEDTVTLLDETQSRLRRHPLSRVAAVLPGTLANLGLAQSLCGRFDAARDHLQEARSRAEEHGLGVLDLVIRQNLGCLALHRGDSTAAIGLFHDLLPRMPADRSEALYVDLAEALLSEGLLQEASEALGDGSSAGPTAHLREATLRLLEGDPWYARDAGLQVRQQHGPGSLWSRFADRLVRRAARRPSVRRRGACPLPASAAPPPHTVRTALHQALSAGAAETALEWAELRCSWTSPLVPGPDATPGPAHTDSYRDAHARAGAAAAQARAHAWERSRRRTFYARHVQRALCPPSGPVQPPTRQEPWNPVTGTLHARLGERAYVRYVQVDDRAWALVVADGTVRAVPLGPAARAATRATRFTHCAPVDPDLPRAADEAGKVLLGPVLETIGDRPLVLSWEPFLGEPPWGALPALRGRPLSLVPSARAWVARPEGLPALDRVLLAAGPVLPGAAEEVEALARLYPQARVLSGTRARPRAVLESMGDADLAHLAGHGHVPDRAAMLASVELDGAPLLACDLAGLDRVPSVVTLATCWNGGAFGHRSGPPLGFVGALLARGARAVVASPVPVRDTETGSAMRRFHRALAAGTPVPEAVALHLGRSGFCCYGG</sequence>
<dbReference type="Gene3D" id="1.25.40.10">
    <property type="entry name" value="Tetratricopeptide repeat domain"/>
    <property type="match status" value="1"/>
</dbReference>
<protein>
    <submittedName>
        <fullName evidence="2">CHAT domain-containing protein</fullName>
    </submittedName>
</protein>
<evidence type="ECO:0000313" key="2">
    <source>
        <dbReference type="EMBL" id="MBE2998596.1"/>
    </source>
</evidence>
<dbReference type="SUPFAM" id="SSF48452">
    <property type="entry name" value="TPR-like"/>
    <property type="match status" value="1"/>
</dbReference>
<dbReference type="EMBL" id="JADBGI010000005">
    <property type="protein sequence ID" value="MBE2998596.1"/>
    <property type="molecule type" value="Genomic_DNA"/>
</dbReference>
<dbReference type="Pfam" id="PF12770">
    <property type="entry name" value="CHAT"/>
    <property type="match status" value="1"/>
</dbReference>